<feature type="transmembrane region" description="Helical" evidence="2">
    <location>
        <begin position="446"/>
        <end position="462"/>
    </location>
</feature>
<feature type="transmembrane region" description="Helical" evidence="2">
    <location>
        <begin position="333"/>
        <end position="354"/>
    </location>
</feature>
<feature type="transmembrane region" description="Helical" evidence="2">
    <location>
        <begin position="468"/>
        <end position="487"/>
    </location>
</feature>
<dbReference type="InterPro" id="IPR019286">
    <property type="entry name" value="DUF2339_TM"/>
</dbReference>
<feature type="transmembrane region" description="Helical" evidence="2">
    <location>
        <begin position="136"/>
        <end position="157"/>
    </location>
</feature>
<keyword evidence="2" id="KW-0812">Transmembrane</keyword>
<dbReference type="Pfam" id="PF10101">
    <property type="entry name" value="DUF2339"/>
    <property type="match status" value="1"/>
</dbReference>
<keyword evidence="2" id="KW-0472">Membrane</keyword>
<keyword evidence="2" id="KW-1133">Transmembrane helix</keyword>
<feature type="transmembrane region" description="Helical" evidence="2">
    <location>
        <begin position="271"/>
        <end position="293"/>
    </location>
</feature>
<evidence type="ECO:0000313" key="3">
    <source>
        <dbReference type="EMBL" id="SOB92845.1"/>
    </source>
</evidence>
<feature type="transmembrane region" description="Helical" evidence="2">
    <location>
        <begin position="633"/>
        <end position="651"/>
    </location>
</feature>
<gene>
    <name evidence="3" type="ORF">SAMN02910411_0972</name>
</gene>
<feature type="transmembrane region" description="Helical" evidence="2">
    <location>
        <begin position="684"/>
        <end position="704"/>
    </location>
</feature>
<evidence type="ECO:0000313" key="4">
    <source>
        <dbReference type="Proteomes" id="UP000219563"/>
    </source>
</evidence>
<feature type="transmembrane region" description="Helical" evidence="2">
    <location>
        <begin position="609"/>
        <end position="627"/>
    </location>
</feature>
<feature type="transmembrane region" description="Helical" evidence="2">
    <location>
        <begin position="108"/>
        <end position="130"/>
    </location>
</feature>
<feature type="transmembrane region" description="Helical" evidence="2">
    <location>
        <begin position="420"/>
        <end position="439"/>
    </location>
</feature>
<feature type="region of interest" description="Disordered" evidence="1">
    <location>
        <begin position="38"/>
        <end position="57"/>
    </location>
</feature>
<feature type="transmembrane region" description="Helical" evidence="2">
    <location>
        <begin position="194"/>
        <end position="210"/>
    </location>
</feature>
<organism evidence="3 4">
    <name type="scientific">Pseudobutyrivibrio ruminis DSM 9787</name>
    <dbReference type="NCBI Taxonomy" id="1123011"/>
    <lineage>
        <taxon>Bacteria</taxon>
        <taxon>Bacillati</taxon>
        <taxon>Bacillota</taxon>
        <taxon>Clostridia</taxon>
        <taxon>Lachnospirales</taxon>
        <taxon>Lachnospiraceae</taxon>
        <taxon>Pseudobutyrivibrio</taxon>
    </lineage>
</organism>
<proteinExistence type="predicted"/>
<sequence length="713" mass="80342">MEDLQRIQELEDRVQRLEAEVKELKSAVTVKPAVEAIVRPQPQAQPQPQVQPQPIMRDSHPGQYYNQYIPPVQQTPQPAPQPTQQYYQLQQARTQASKQSMESFIGKYGMAIGASLLIFIAIVMFAVWIIPVLGDAVKIAAMFIFSGAFIVAGELNAKKKGVNKWNTSLTGCGTGAVFVSLFVTYGYFEAINIIALYVLLVLWAAALCFLGRKKSFVFTIIGQTGIFVAAIFSAIQMHTLDECLVVLVMLVLAEVSFFINDLLVKNYWSSFSTWCGTIIAFTLVTIKYLAGVYGFGGNEVNPVDIIILVFTLVVIMYSSLVQILFLENEKHTITFVVQTILTLFPMEFMLIYSLDGYIGNLESERIGDLLILTIALIDFFVVERFIKLEAAKIAAYTAEIIFALFIFIANFNIVVADPEYLAIVGGILAVLIEIGACVYSRFKRNLVARFYSLTMIILIIVAEFDNSVFGLILVVTMLAFAVAERITEKEEHVNVVYDNVFYLWIIGMIAYTFHLINDIHRIPGSLELFCIIMVALQIFAYKKKFAAIKVSYEKTCNIMFYIVNVFLVLFYTTEMMIFTKSPFAILYGLLIAALISINVKNLLENYSWAGAYVAFKYTYVCLMFLIAYESYGIMLSVAFLVIALASIILGFRMKYKSMRLYGLVLSIASIVKLVLIDVNYEDLLLRAVGFLICGFLCFGISYIYNRLDKQEIQ</sequence>
<accession>A0A285RFF8</accession>
<dbReference type="Proteomes" id="UP000219563">
    <property type="component" value="Unassembled WGS sequence"/>
</dbReference>
<protein>
    <submittedName>
        <fullName evidence="3">Predicted membrane protein</fullName>
    </submittedName>
</protein>
<feature type="transmembrane region" description="Helical" evidence="2">
    <location>
        <begin position="169"/>
        <end position="188"/>
    </location>
</feature>
<feature type="transmembrane region" description="Helical" evidence="2">
    <location>
        <begin position="244"/>
        <end position="264"/>
    </location>
</feature>
<feature type="transmembrane region" description="Helical" evidence="2">
    <location>
        <begin position="366"/>
        <end position="386"/>
    </location>
</feature>
<feature type="transmembrane region" description="Helical" evidence="2">
    <location>
        <begin position="499"/>
        <end position="516"/>
    </location>
</feature>
<feature type="transmembrane region" description="Helical" evidence="2">
    <location>
        <begin position="305"/>
        <end position="326"/>
    </location>
</feature>
<feature type="transmembrane region" description="Helical" evidence="2">
    <location>
        <begin position="577"/>
        <end position="597"/>
    </location>
</feature>
<name>A0A285RFF8_9FIRM</name>
<evidence type="ECO:0000256" key="1">
    <source>
        <dbReference type="SAM" id="MobiDB-lite"/>
    </source>
</evidence>
<evidence type="ECO:0000256" key="2">
    <source>
        <dbReference type="SAM" id="Phobius"/>
    </source>
</evidence>
<reference evidence="3 4" key="1">
    <citation type="submission" date="2017-08" db="EMBL/GenBank/DDBJ databases">
        <authorList>
            <person name="de Groot N.N."/>
        </authorList>
    </citation>
    <scope>NUCLEOTIDE SEQUENCE [LARGE SCALE GENOMIC DNA]</scope>
    <source>
        <strain evidence="3 4">DSM 9787</strain>
    </source>
</reference>
<dbReference type="RefSeq" id="WP_097075643.1">
    <property type="nucleotide sequence ID" value="NZ_OBMR01000002.1"/>
</dbReference>
<dbReference type="CDD" id="cd14686">
    <property type="entry name" value="bZIP"/>
    <property type="match status" value="1"/>
</dbReference>
<feature type="transmembrane region" description="Helical" evidence="2">
    <location>
        <begin position="217"/>
        <end position="238"/>
    </location>
</feature>
<feature type="transmembrane region" description="Helical" evidence="2">
    <location>
        <begin position="522"/>
        <end position="540"/>
    </location>
</feature>
<dbReference type="AlphaFoldDB" id="A0A285RFF8"/>
<feature type="transmembrane region" description="Helical" evidence="2">
    <location>
        <begin position="660"/>
        <end position="678"/>
    </location>
</feature>
<dbReference type="EMBL" id="OBMR01000002">
    <property type="protein sequence ID" value="SOB92845.1"/>
    <property type="molecule type" value="Genomic_DNA"/>
</dbReference>
<feature type="transmembrane region" description="Helical" evidence="2">
    <location>
        <begin position="393"/>
        <end position="414"/>
    </location>
</feature>